<dbReference type="Pfam" id="PF09867">
    <property type="entry name" value="TagF_N"/>
    <property type="match status" value="1"/>
</dbReference>
<proteinExistence type="predicted"/>
<evidence type="ECO:0000313" key="2">
    <source>
        <dbReference type="Proteomes" id="UP001174908"/>
    </source>
</evidence>
<gene>
    <name evidence="1" type="primary">tagF</name>
    <name evidence="1" type="ORF">QTH91_10660</name>
</gene>
<dbReference type="InterPro" id="IPR038225">
    <property type="entry name" value="TagF_sf"/>
</dbReference>
<protein>
    <submittedName>
        <fullName evidence="1">Type VI secretion system-associated protein TagF</fullName>
    </submittedName>
</protein>
<evidence type="ECO:0000313" key="1">
    <source>
        <dbReference type="EMBL" id="MDM0044947.1"/>
    </source>
</evidence>
<dbReference type="Proteomes" id="UP001174908">
    <property type="component" value="Unassembled WGS sequence"/>
</dbReference>
<accession>A0ABT7NAJ1</accession>
<dbReference type="NCBIfam" id="TIGR03373">
    <property type="entry name" value="VI_minor_4"/>
    <property type="match status" value="1"/>
</dbReference>
<reference evidence="1" key="1">
    <citation type="submission" date="2023-06" db="EMBL/GenBank/DDBJ databases">
        <authorList>
            <person name="Jiang Y."/>
            <person name="Liu Q."/>
        </authorList>
    </citation>
    <scope>NUCLEOTIDE SEQUENCE</scope>
    <source>
        <strain evidence="1">CGMCC 1.12089</strain>
    </source>
</reference>
<keyword evidence="2" id="KW-1185">Reference proteome</keyword>
<dbReference type="InterPro" id="IPR017748">
    <property type="entry name" value="TagF"/>
</dbReference>
<comment type="caution">
    <text evidence="1">The sequence shown here is derived from an EMBL/GenBank/DDBJ whole genome shotgun (WGS) entry which is preliminary data.</text>
</comment>
<name>A0ABT7NAJ1_9BURK</name>
<dbReference type="Gene3D" id="3.40.1730.10">
    <property type="entry name" value="pa0076 domain"/>
    <property type="match status" value="1"/>
</dbReference>
<sequence length="222" mass="24585">MSDTDTSRIEAHALPGWWGKLPGMGDFAHRRLPDAFRHDWDRWLQGGLQQLRARHANWNERYLQAPLWCFILGDGVIGEGAWIGVLMPSVDAVGRYFPFTVVDSLKPVPAELHGQWMLHALRWFELAAQCAIDGLEQDLDAPRFEALLHQRFAPGAIEDPVPGQDAADALALPEYGQSLWFTDPQAQSGQGMSTLGLPQDEQFDALFGFPTGEGLAEEGPAP</sequence>
<organism evidence="1 2">
    <name type="scientific">Variovorax dokdonensis</name>
    <dbReference type="NCBI Taxonomy" id="344883"/>
    <lineage>
        <taxon>Bacteria</taxon>
        <taxon>Pseudomonadati</taxon>
        <taxon>Pseudomonadota</taxon>
        <taxon>Betaproteobacteria</taxon>
        <taxon>Burkholderiales</taxon>
        <taxon>Comamonadaceae</taxon>
        <taxon>Variovorax</taxon>
    </lineage>
</organism>
<dbReference type="EMBL" id="JASZYV010000002">
    <property type="protein sequence ID" value="MDM0044947.1"/>
    <property type="molecule type" value="Genomic_DNA"/>
</dbReference>
<dbReference type="RefSeq" id="WP_286660056.1">
    <property type="nucleotide sequence ID" value="NZ_JASZYV010000002.1"/>
</dbReference>